<evidence type="ECO:0000313" key="2">
    <source>
        <dbReference type="Proteomes" id="UP000614410"/>
    </source>
</evidence>
<protein>
    <recommendedName>
        <fullName evidence="3">Arc-like DNA binding domain-containing protein</fullName>
    </recommendedName>
</protein>
<accession>A0A934KDK6</accession>
<dbReference type="Proteomes" id="UP000614410">
    <property type="component" value="Unassembled WGS sequence"/>
</dbReference>
<sequence length="90" mass="9983">MEKATFRLPEWELESMRERSREERRSLNAVVADVIARGLGTAAEGGERSDAARALGPLLVRPAKTAYSVRQRGSSPVQLTDALEWSRGEE</sequence>
<reference evidence="1 2" key="1">
    <citation type="submission" date="2020-10" db="EMBL/GenBank/DDBJ databases">
        <title>Ca. Dormibacterota MAGs.</title>
        <authorList>
            <person name="Montgomery K."/>
        </authorList>
    </citation>
    <scope>NUCLEOTIDE SEQUENCE [LARGE SCALE GENOMIC DNA]</scope>
    <source>
        <strain evidence="1">Mitchell_Peninsula_5</strain>
    </source>
</reference>
<gene>
    <name evidence="1" type="ORF">JF887_08070</name>
</gene>
<dbReference type="EMBL" id="JAEKNN010000039">
    <property type="protein sequence ID" value="MBJ7609373.1"/>
    <property type="molecule type" value="Genomic_DNA"/>
</dbReference>
<organism evidence="1 2">
    <name type="scientific">Candidatus Amunia macphersoniae</name>
    <dbReference type="NCBI Taxonomy" id="3127014"/>
    <lineage>
        <taxon>Bacteria</taxon>
        <taxon>Bacillati</taxon>
        <taxon>Candidatus Dormiibacterota</taxon>
        <taxon>Candidatus Dormibacteria</taxon>
        <taxon>Candidatus Aeolococcales</taxon>
        <taxon>Candidatus Aeolococcaceae</taxon>
        <taxon>Candidatus Amunia</taxon>
    </lineage>
</organism>
<comment type="caution">
    <text evidence="1">The sequence shown here is derived from an EMBL/GenBank/DDBJ whole genome shotgun (WGS) entry which is preliminary data.</text>
</comment>
<dbReference type="AlphaFoldDB" id="A0A934KDK6"/>
<name>A0A934KDK6_9BACT</name>
<proteinExistence type="predicted"/>
<evidence type="ECO:0000313" key="1">
    <source>
        <dbReference type="EMBL" id="MBJ7609373.1"/>
    </source>
</evidence>
<evidence type="ECO:0008006" key="3">
    <source>
        <dbReference type="Google" id="ProtNLM"/>
    </source>
</evidence>